<keyword evidence="9" id="KW-1185">Reference proteome</keyword>
<dbReference type="SUPFAM" id="SSF53474">
    <property type="entry name" value="alpha/beta-Hydrolases"/>
    <property type="match status" value="1"/>
</dbReference>
<evidence type="ECO:0000256" key="3">
    <source>
        <dbReference type="ARBA" id="ARBA00022729"/>
    </source>
</evidence>
<evidence type="ECO:0000256" key="4">
    <source>
        <dbReference type="ARBA" id="ARBA00022801"/>
    </source>
</evidence>
<dbReference type="CDD" id="cd00146">
    <property type="entry name" value="PKD"/>
    <property type="match status" value="1"/>
</dbReference>
<comment type="subcellular location">
    <subcellularLocation>
        <location evidence="1">Secreted</location>
    </subcellularLocation>
</comment>
<dbReference type="InterPro" id="IPR002035">
    <property type="entry name" value="VWF_A"/>
</dbReference>
<dbReference type="PANTHER" id="PTHR47763">
    <property type="entry name" value="ALPHA-PROTEIN KINASE VWKA"/>
    <property type="match status" value="1"/>
</dbReference>
<dbReference type="SMART" id="SM00327">
    <property type="entry name" value="VWA"/>
    <property type="match status" value="1"/>
</dbReference>
<feature type="domain" description="PKD" evidence="7">
    <location>
        <begin position="514"/>
        <end position="559"/>
    </location>
</feature>
<evidence type="ECO:0000259" key="7">
    <source>
        <dbReference type="PROSITE" id="PS50093"/>
    </source>
</evidence>
<name>A0A2T0TH00_9PSEU</name>
<feature type="transmembrane region" description="Helical" evidence="6">
    <location>
        <begin position="612"/>
        <end position="640"/>
    </location>
</feature>
<feature type="compositionally biased region" description="Pro residues" evidence="5">
    <location>
        <begin position="598"/>
        <end position="609"/>
    </location>
</feature>
<dbReference type="PROSITE" id="PS50093">
    <property type="entry name" value="PKD"/>
    <property type="match status" value="1"/>
</dbReference>
<dbReference type="GO" id="GO:0016787">
    <property type="term" value="F:hydrolase activity"/>
    <property type="evidence" value="ECO:0007669"/>
    <property type="project" value="UniProtKB-KW"/>
</dbReference>
<evidence type="ECO:0000256" key="6">
    <source>
        <dbReference type="SAM" id="Phobius"/>
    </source>
</evidence>
<sequence length="648" mass="66027">MSFRGSGEDSADDGDRSNGLSGPTLQRIIEKARGLASSSGYTLADVPVYGVPYPAIPAAEYADEDQDLFDSVEYGRLFGSGYIHKRRAECAETGTRFVLAGYSQGVIAAREVAEDLPPGWIAGVFGVGDPAQKPDARGVTGSGANGDGMYRQLIKQDGKASSDPFYDLPVPLHLFCHEDDPVCDYELNWPPVGDFGPHTNYGGTDEELTQLAGALRDMAETATTTPPPPDSSGTGPADLMFAIDTTGSMTPYLTAAVNSAKATADALRAATPHARVGLVEYRDHGDGYVARTVVPLTDDFASFETGLRGLVADGGGDTPEAVYSGLVTALGADWDRSASRALIVLGDAPAHDPEPVTGLTASGVADIAKGIAPMPALPPTVGAAARAAAAAPDAPGQQQSPPSEAPAAPEAEARVAAAPGDKIPAVAVYALSADSGLSAQMAPISAATGGATFPIGSPDEVSKSIVQTVEDATTAPVARLRAADTVVVGNKTVLSGLASTYSGTGATYAFDADNDGTVDQSGEEGTSTHTYTAPGPVEVRLVVTDSRGRSSEAVVGIDVRPLESLQFPERASPTTTTTSAPPDSSTEPSTPSTESSPPEAPSAQEPPSPGGLAFTGLGGLGTIVAVGVLLLGAGAGLFMVTKRRGRRT</sequence>
<dbReference type="Gene3D" id="2.60.40.10">
    <property type="entry name" value="Immunoglobulins"/>
    <property type="match status" value="1"/>
</dbReference>
<reference evidence="8 9" key="1">
    <citation type="submission" date="2018-03" db="EMBL/GenBank/DDBJ databases">
        <title>Genomic Encyclopedia of Archaeal and Bacterial Type Strains, Phase II (KMG-II): from individual species to whole genera.</title>
        <authorList>
            <person name="Goeker M."/>
        </authorList>
    </citation>
    <scope>NUCLEOTIDE SEQUENCE [LARGE SCALE GENOMIC DNA]</scope>
    <source>
        <strain evidence="8 9">DSM 44720</strain>
    </source>
</reference>
<dbReference type="InterPro" id="IPR056861">
    <property type="entry name" value="HMCN1-like_VWA"/>
</dbReference>
<keyword evidence="6" id="KW-0472">Membrane</keyword>
<dbReference type="Pfam" id="PF25106">
    <property type="entry name" value="VWA_4"/>
    <property type="match status" value="1"/>
</dbReference>
<comment type="caution">
    <text evidence="8">The sequence shown here is derived from an EMBL/GenBank/DDBJ whole genome shotgun (WGS) entry which is preliminary data.</text>
</comment>
<feature type="region of interest" description="Disordered" evidence="5">
    <location>
        <begin position="1"/>
        <end position="23"/>
    </location>
</feature>
<dbReference type="SMART" id="SM00089">
    <property type="entry name" value="PKD"/>
    <property type="match status" value="1"/>
</dbReference>
<dbReference type="SUPFAM" id="SSF53300">
    <property type="entry name" value="vWA-like"/>
    <property type="match status" value="1"/>
</dbReference>
<evidence type="ECO:0000256" key="1">
    <source>
        <dbReference type="ARBA" id="ARBA00004613"/>
    </source>
</evidence>
<evidence type="ECO:0000313" key="9">
    <source>
        <dbReference type="Proteomes" id="UP000239494"/>
    </source>
</evidence>
<feature type="region of interest" description="Disordered" evidence="5">
    <location>
        <begin position="385"/>
        <end position="415"/>
    </location>
</feature>
<gene>
    <name evidence="8" type="ORF">CLV43_102468</name>
</gene>
<dbReference type="InterPro" id="IPR029058">
    <property type="entry name" value="AB_hydrolase_fold"/>
</dbReference>
<evidence type="ECO:0000313" key="8">
    <source>
        <dbReference type="EMBL" id="PRY44903.1"/>
    </source>
</evidence>
<dbReference type="InterPro" id="IPR022409">
    <property type="entry name" value="PKD/Chitinase_dom"/>
</dbReference>
<dbReference type="SUPFAM" id="SSF49299">
    <property type="entry name" value="PKD domain"/>
    <property type="match status" value="1"/>
</dbReference>
<dbReference type="InterPro" id="IPR000601">
    <property type="entry name" value="PKD_dom"/>
</dbReference>
<dbReference type="Gene3D" id="3.40.50.410">
    <property type="entry name" value="von Willebrand factor, type A domain"/>
    <property type="match status" value="1"/>
</dbReference>
<organism evidence="8 9">
    <name type="scientific">Umezawaea tangerina</name>
    <dbReference type="NCBI Taxonomy" id="84725"/>
    <lineage>
        <taxon>Bacteria</taxon>
        <taxon>Bacillati</taxon>
        <taxon>Actinomycetota</taxon>
        <taxon>Actinomycetes</taxon>
        <taxon>Pseudonocardiales</taxon>
        <taxon>Pseudonocardiaceae</taxon>
        <taxon>Umezawaea</taxon>
    </lineage>
</organism>
<dbReference type="InterPro" id="IPR035986">
    <property type="entry name" value="PKD_dom_sf"/>
</dbReference>
<dbReference type="Pfam" id="PF01083">
    <property type="entry name" value="Cutinase"/>
    <property type="match status" value="1"/>
</dbReference>
<keyword evidence="6" id="KW-0812">Transmembrane</keyword>
<dbReference type="InterPro" id="IPR036465">
    <property type="entry name" value="vWFA_dom_sf"/>
</dbReference>
<dbReference type="Pfam" id="PF18911">
    <property type="entry name" value="PKD_4"/>
    <property type="match status" value="1"/>
</dbReference>
<dbReference type="AlphaFoldDB" id="A0A2T0TH00"/>
<keyword evidence="4" id="KW-0378">Hydrolase</keyword>
<keyword evidence="2" id="KW-0964">Secreted</keyword>
<dbReference type="InterPro" id="IPR000675">
    <property type="entry name" value="Cutinase/axe"/>
</dbReference>
<dbReference type="Proteomes" id="UP000239494">
    <property type="component" value="Unassembled WGS sequence"/>
</dbReference>
<evidence type="ECO:0000256" key="5">
    <source>
        <dbReference type="SAM" id="MobiDB-lite"/>
    </source>
</evidence>
<feature type="compositionally biased region" description="Low complexity" evidence="5">
    <location>
        <begin position="571"/>
        <end position="597"/>
    </location>
</feature>
<keyword evidence="6" id="KW-1133">Transmembrane helix</keyword>
<protein>
    <submittedName>
        <fullName evidence="8">PKD domain-containing protein</fullName>
    </submittedName>
</protein>
<keyword evidence="3" id="KW-0732">Signal</keyword>
<dbReference type="CDD" id="cd00198">
    <property type="entry name" value="vWFA"/>
    <property type="match status" value="1"/>
</dbReference>
<dbReference type="InterPro" id="IPR052969">
    <property type="entry name" value="Thr-specific_kinase-like"/>
</dbReference>
<dbReference type="EMBL" id="PVTF01000002">
    <property type="protein sequence ID" value="PRY44903.1"/>
    <property type="molecule type" value="Genomic_DNA"/>
</dbReference>
<dbReference type="InterPro" id="IPR013783">
    <property type="entry name" value="Ig-like_fold"/>
</dbReference>
<feature type="region of interest" description="Disordered" evidence="5">
    <location>
        <begin position="565"/>
        <end position="613"/>
    </location>
</feature>
<dbReference type="Gene3D" id="3.40.50.1820">
    <property type="entry name" value="alpha/beta hydrolase"/>
    <property type="match status" value="1"/>
</dbReference>
<accession>A0A2T0TH00</accession>
<dbReference type="GO" id="GO:0005975">
    <property type="term" value="P:carbohydrate metabolic process"/>
    <property type="evidence" value="ECO:0007669"/>
    <property type="project" value="UniProtKB-ARBA"/>
</dbReference>
<dbReference type="SMART" id="SM01110">
    <property type="entry name" value="Cutinase"/>
    <property type="match status" value="1"/>
</dbReference>
<evidence type="ECO:0000256" key="2">
    <source>
        <dbReference type="ARBA" id="ARBA00022525"/>
    </source>
</evidence>
<proteinExistence type="predicted"/>